<dbReference type="Gene3D" id="1.10.287.2900">
    <property type="match status" value="1"/>
</dbReference>
<dbReference type="InterPro" id="IPR051383">
    <property type="entry name" value="COX19"/>
</dbReference>
<dbReference type="PROSITE" id="PS51808">
    <property type="entry name" value="CHCH"/>
    <property type="match status" value="1"/>
</dbReference>
<evidence type="ECO:0000256" key="3">
    <source>
        <dbReference type="ARBA" id="ARBA00023157"/>
    </source>
</evidence>
<dbReference type="STRING" id="1555241.A0A4P9X6T0"/>
<dbReference type="AlphaFoldDB" id="A0A4P9X6T0"/>
<dbReference type="PANTHER" id="PTHR21107">
    <property type="entry name" value="CYTOCHROME C OXIDASE ASSEMBLY PROTEIN COX19"/>
    <property type="match status" value="1"/>
</dbReference>
<evidence type="ECO:0000256" key="2">
    <source>
        <dbReference type="ARBA" id="ARBA00022490"/>
    </source>
</evidence>
<keyword evidence="3" id="KW-1015">Disulfide bond</keyword>
<name>A0A4P9X6T0_9FUNG</name>
<evidence type="ECO:0000256" key="4">
    <source>
        <dbReference type="ARBA" id="ARBA00037279"/>
    </source>
</evidence>
<feature type="non-terminal residue" evidence="7">
    <location>
        <position position="74"/>
    </location>
</feature>
<feature type="domain" description="CHCH" evidence="6">
    <location>
        <begin position="26"/>
        <end position="59"/>
    </location>
</feature>
<comment type="similarity">
    <text evidence="5">Belongs to the COX19 family.</text>
</comment>
<dbReference type="EMBL" id="ML014193">
    <property type="protein sequence ID" value="RKP00903.1"/>
    <property type="molecule type" value="Genomic_DNA"/>
</dbReference>
<comment type="subcellular location">
    <subcellularLocation>
        <location evidence="1">Cytoplasm</location>
    </subcellularLocation>
</comment>
<sequence>MASMGSFSQAVPPERGAFPLDLTHACAPQAEAYRACLKTHRNQLQPCRALARAFLQCRMDHGLMLRDDMRNLGF</sequence>
<comment type="function">
    <text evidence="4">Required for the assembly of mitochondrial cytochrome c oxidase.</text>
</comment>
<keyword evidence="8" id="KW-1185">Reference proteome</keyword>
<dbReference type="InterPro" id="IPR010625">
    <property type="entry name" value="CHCH"/>
</dbReference>
<evidence type="ECO:0000313" key="8">
    <source>
        <dbReference type="Proteomes" id="UP000274922"/>
    </source>
</evidence>
<evidence type="ECO:0000256" key="1">
    <source>
        <dbReference type="ARBA" id="ARBA00004496"/>
    </source>
</evidence>
<dbReference type="GO" id="GO:0005758">
    <property type="term" value="C:mitochondrial intermembrane space"/>
    <property type="evidence" value="ECO:0007669"/>
    <property type="project" value="TreeGrafter"/>
</dbReference>
<dbReference type="Pfam" id="PF06747">
    <property type="entry name" value="CHCH"/>
    <property type="match status" value="1"/>
</dbReference>
<dbReference type="OrthoDB" id="268594at2759"/>
<reference evidence="8" key="1">
    <citation type="journal article" date="2018" name="Nat. Microbiol.">
        <title>Leveraging single-cell genomics to expand the fungal tree of life.</title>
        <authorList>
            <person name="Ahrendt S.R."/>
            <person name="Quandt C.A."/>
            <person name="Ciobanu D."/>
            <person name="Clum A."/>
            <person name="Salamov A."/>
            <person name="Andreopoulos B."/>
            <person name="Cheng J.F."/>
            <person name="Woyke T."/>
            <person name="Pelin A."/>
            <person name="Henrissat B."/>
            <person name="Reynolds N.K."/>
            <person name="Benny G.L."/>
            <person name="Smith M.E."/>
            <person name="James T.Y."/>
            <person name="Grigoriev I.V."/>
        </authorList>
    </citation>
    <scope>NUCLEOTIDE SEQUENCE [LARGE SCALE GENOMIC DNA]</scope>
    <source>
        <strain evidence="8">ATCC 52028</strain>
    </source>
</reference>
<keyword evidence="2" id="KW-0963">Cytoplasm</keyword>
<protein>
    <recommendedName>
        <fullName evidence="6">CHCH domain-containing protein</fullName>
    </recommendedName>
</protein>
<dbReference type="GO" id="GO:0033617">
    <property type="term" value="P:mitochondrial respiratory chain complex IV assembly"/>
    <property type="evidence" value="ECO:0007669"/>
    <property type="project" value="TreeGrafter"/>
</dbReference>
<accession>A0A4P9X6T0</accession>
<proteinExistence type="inferred from homology"/>
<gene>
    <name evidence="7" type="ORF">CXG81DRAFT_3852</name>
</gene>
<evidence type="ECO:0000313" key="7">
    <source>
        <dbReference type="EMBL" id="RKP00903.1"/>
    </source>
</evidence>
<dbReference type="Proteomes" id="UP000274922">
    <property type="component" value="Unassembled WGS sequence"/>
</dbReference>
<evidence type="ECO:0000256" key="5">
    <source>
        <dbReference type="ARBA" id="ARBA00038223"/>
    </source>
</evidence>
<dbReference type="PANTHER" id="PTHR21107:SF2">
    <property type="entry name" value="CYTOCHROME C OXIDASE ASSEMBLY PROTEIN COX19"/>
    <property type="match status" value="1"/>
</dbReference>
<evidence type="ECO:0000259" key="6">
    <source>
        <dbReference type="Pfam" id="PF06747"/>
    </source>
</evidence>
<organism evidence="7 8">
    <name type="scientific">Caulochytrium protostelioides</name>
    <dbReference type="NCBI Taxonomy" id="1555241"/>
    <lineage>
        <taxon>Eukaryota</taxon>
        <taxon>Fungi</taxon>
        <taxon>Fungi incertae sedis</taxon>
        <taxon>Chytridiomycota</taxon>
        <taxon>Chytridiomycota incertae sedis</taxon>
        <taxon>Chytridiomycetes</taxon>
        <taxon>Caulochytriales</taxon>
        <taxon>Caulochytriaceae</taxon>
        <taxon>Caulochytrium</taxon>
    </lineage>
</organism>